<protein>
    <submittedName>
        <fullName evidence="1">Uncharacterized protein</fullName>
    </submittedName>
</protein>
<evidence type="ECO:0000313" key="1">
    <source>
        <dbReference type="EMBL" id="KAJ1347816.1"/>
    </source>
</evidence>
<evidence type="ECO:0000313" key="2">
    <source>
        <dbReference type="Proteomes" id="UP001196413"/>
    </source>
</evidence>
<dbReference type="AlphaFoldDB" id="A0AAD5QI76"/>
<organism evidence="1 2">
    <name type="scientific">Parelaphostrongylus tenuis</name>
    <name type="common">Meningeal worm</name>
    <dbReference type="NCBI Taxonomy" id="148309"/>
    <lineage>
        <taxon>Eukaryota</taxon>
        <taxon>Metazoa</taxon>
        <taxon>Ecdysozoa</taxon>
        <taxon>Nematoda</taxon>
        <taxon>Chromadorea</taxon>
        <taxon>Rhabditida</taxon>
        <taxon>Rhabditina</taxon>
        <taxon>Rhabditomorpha</taxon>
        <taxon>Strongyloidea</taxon>
        <taxon>Metastrongylidae</taxon>
        <taxon>Parelaphostrongylus</taxon>
    </lineage>
</organism>
<proteinExistence type="predicted"/>
<gene>
    <name evidence="1" type="ORF">KIN20_002982</name>
</gene>
<name>A0AAD5QI76_PARTN</name>
<keyword evidence="2" id="KW-1185">Reference proteome</keyword>
<comment type="caution">
    <text evidence="1">The sequence shown here is derived from an EMBL/GenBank/DDBJ whole genome shotgun (WGS) entry which is preliminary data.</text>
</comment>
<sequence>MLDTQTMQKSMYICRMELEVLRNWADVLATECGIYENCLTSRPSAKAAGYNYNSSQSSPPSSPIITTRYQHKQQVKAIKCFSS</sequence>
<reference evidence="1" key="1">
    <citation type="submission" date="2021-06" db="EMBL/GenBank/DDBJ databases">
        <title>Parelaphostrongylus tenuis whole genome reference sequence.</title>
        <authorList>
            <person name="Garwood T.J."/>
            <person name="Larsen P.A."/>
            <person name="Fountain-Jones N.M."/>
            <person name="Garbe J.R."/>
            <person name="Macchietto M.G."/>
            <person name="Kania S.A."/>
            <person name="Gerhold R.W."/>
            <person name="Richards J.E."/>
            <person name="Wolf T.M."/>
        </authorList>
    </citation>
    <scope>NUCLEOTIDE SEQUENCE</scope>
    <source>
        <strain evidence="1">MNPRO001-30</strain>
        <tissue evidence="1">Meninges</tissue>
    </source>
</reference>
<accession>A0AAD5QI76</accession>
<dbReference type="EMBL" id="JAHQIW010000384">
    <property type="protein sequence ID" value="KAJ1347816.1"/>
    <property type="molecule type" value="Genomic_DNA"/>
</dbReference>
<dbReference type="Proteomes" id="UP001196413">
    <property type="component" value="Unassembled WGS sequence"/>
</dbReference>